<evidence type="ECO:0000256" key="2">
    <source>
        <dbReference type="ARBA" id="ARBA00007441"/>
    </source>
</evidence>
<dbReference type="PANTHER" id="PTHR46383:SF1">
    <property type="entry name" value="ASPARTATE AMINOTRANSFERASE"/>
    <property type="match status" value="1"/>
</dbReference>
<protein>
    <recommendedName>
        <fullName evidence="6">Aminotransferase</fullName>
        <ecNumber evidence="6">2.6.1.-</ecNumber>
    </recommendedName>
</protein>
<evidence type="ECO:0000259" key="7">
    <source>
        <dbReference type="Pfam" id="PF00155"/>
    </source>
</evidence>
<sequence length="407" mass="45150">MKLVKTVLSQRAREIESSPTIALTMKARELRKQGIDISIFGQGEPDFTTPDHIIESAYRAMKGGYTKYSPVPGYPELRKAISEKLKSENSVDYSPEQIVVSSGAKHSITNAMYAILDPGDEVIIPVPGWVSYWEQVKLTGAKPILVKTKSEREFKITADEIRAVLTEKTKLLILNSPGNPTGSVYTREELAKIADLCVERDLLVMSDEIYEKLIYDNAEHISIASLSEEIQARTIIINGFSKAYAMTGWRMGYAAAPLEIADAMNKIQSQTTSNATSFVQIASMEALQGPQEPIAEMIEEYDKRRKLMVQLLQDIPGVECSAPKGAFYVFLCIQALIGLKYNGEQITDDECLTGLLLEIAHIQVVPGSSFGMPGYIRFSYATDMETIKSGMGKLKQFVTDLHQQQAI</sequence>
<keyword evidence="5" id="KW-0663">Pyridoxal phosphate</keyword>
<dbReference type="EMBL" id="QVTE01000016">
    <property type="protein sequence ID" value="RFU70304.1"/>
    <property type="molecule type" value="Genomic_DNA"/>
</dbReference>
<dbReference type="SUPFAM" id="SSF53383">
    <property type="entry name" value="PLP-dependent transferases"/>
    <property type="match status" value="1"/>
</dbReference>
<evidence type="ECO:0000256" key="4">
    <source>
        <dbReference type="ARBA" id="ARBA00022679"/>
    </source>
</evidence>
<evidence type="ECO:0000256" key="6">
    <source>
        <dbReference type="RuleBase" id="RU000481"/>
    </source>
</evidence>
<keyword evidence="3 6" id="KW-0032">Aminotransferase</keyword>
<dbReference type="FunFam" id="3.40.640.10:FF:000033">
    <property type="entry name" value="Aspartate aminotransferase"/>
    <property type="match status" value="1"/>
</dbReference>
<dbReference type="InterPro" id="IPR015422">
    <property type="entry name" value="PyrdxlP-dep_Trfase_small"/>
</dbReference>
<gene>
    <name evidence="8" type="ORF">D0469_06810</name>
</gene>
<dbReference type="InterPro" id="IPR050596">
    <property type="entry name" value="AspAT/PAT-like"/>
</dbReference>
<comment type="caution">
    <text evidence="8">The sequence shown here is derived from an EMBL/GenBank/DDBJ whole genome shotgun (WGS) entry which is preliminary data.</text>
</comment>
<dbReference type="Gene3D" id="3.90.1150.10">
    <property type="entry name" value="Aspartate Aminotransferase, domain 1"/>
    <property type="match status" value="1"/>
</dbReference>
<evidence type="ECO:0000256" key="3">
    <source>
        <dbReference type="ARBA" id="ARBA00022576"/>
    </source>
</evidence>
<proteinExistence type="inferred from homology"/>
<comment type="cofactor">
    <cofactor evidence="1 6">
        <name>pyridoxal 5'-phosphate</name>
        <dbReference type="ChEBI" id="CHEBI:597326"/>
    </cofactor>
</comment>
<dbReference type="InterPro" id="IPR015421">
    <property type="entry name" value="PyrdxlP-dep_Trfase_major"/>
</dbReference>
<comment type="similarity">
    <text evidence="2 6">Belongs to the class-I pyridoxal-phosphate-dependent aminotransferase family.</text>
</comment>
<dbReference type="GO" id="GO:0006520">
    <property type="term" value="P:amino acid metabolic process"/>
    <property type="evidence" value="ECO:0007669"/>
    <property type="project" value="InterPro"/>
</dbReference>
<dbReference type="Pfam" id="PF00155">
    <property type="entry name" value="Aminotran_1_2"/>
    <property type="match status" value="1"/>
</dbReference>
<dbReference type="InterPro" id="IPR015424">
    <property type="entry name" value="PyrdxlP-dep_Trfase"/>
</dbReference>
<dbReference type="GO" id="GO:0030170">
    <property type="term" value="F:pyridoxal phosphate binding"/>
    <property type="evidence" value="ECO:0007669"/>
    <property type="project" value="InterPro"/>
</dbReference>
<dbReference type="Proteomes" id="UP000264541">
    <property type="component" value="Unassembled WGS sequence"/>
</dbReference>
<keyword evidence="4 6" id="KW-0808">Transferase</keyword>
<dbReference type="RefSeq" id="WP_117325888.1">
    <property type="nucleotide sequence ID" value="NZ_QVTE01000016.1"/>
</dbReference>
<feature type="domain" description="Aminotransferase class I/classII large" evidence="7">
    <location>
        <begin position="40"/>
        <end position="390"/>
    </location>
</feature>
<dbReference type="InterPro" id="IPR004838">
    <property type="entry name" value="NHTrfase_class1_PyrdxlP-BS"/>
</dbReference>
<evidence type="ECO:0000256" key="5">
    <source>
        <dbReference type="ARBA" id="ARBA00022898"/>
    </source>
</evidence>
<organism evidence="8 9">
    <name type="scientific">Peribacillus saganii</name>
    <dbReference type="NCBI Taxonomy" id="2303992"/>
    <lineage>
        <taxon>Bacteria</taxon>
        <taxon>Bacillati</taxon>
        <taxon>Bacillota</taxon>
        <taxon>Bacilli</taxon>
        <taxon>Bacillales</taxon>
        <taxon>Bacillaceae</taxon>
        <taxon>Peribacillus</taxon>
    </lineage>
</organism>
<evidence type="ECO:0000313" key="8">
    <source>
        <dbReference type="EMBL" id="RFU70304.1"/>
    </source>
</evidence>
<dbReference type="PRINTS" id="PR00753">
    <property type="entry name" value="ACCSYNTHASE"/>
</dbReference>
<dbReference type="OrthoDB" id="9813612at2"/>
<dbReference type="InterPro" id="IPR004839">
    <property type="entry name" value="Aminotransferase_I/II_large"/>
</dbReference>
<evidence type="ECO:0000256" key="1">
    <source>
        <dbReference type="ARBA" id="ARBA00001933"/>
    </source>
</evidence>
<reference evidence="8 9" key="1">
    <citation type="submission" date="2018-08" db="EMBL/GenBank/DDBJ databases">
        <title>Bacillus chawlae sp. nov., Bacillus glennii sp. nov., and Bacillus saganii sp. nov. Isolated from the Vehicle Assembly Building at Kennedy Space Center where the Viking Spacecraft were Assembled.</title>
        <authorList>
            <person name="Seuylemezian A."/>
            <person name="Vaishampayan P."/>
        </authorList>
    </citation>
    <scope>NUCLEOTIDE SEQUENCE [LARGE SCALE GENOMIC DNA]</scope>
    <source>
        <strain evidence="8 9">V47-23a</strain>
    </source>
</reference>
<evidence type="ECO:0000313" key="9">
    <source>
        <dbReference type="Proteomes" id="UP000264541"/>
    </source>
</evidence>
<accession>A0A372LRZ2</accession>
<keyword evidence="9" id="KW-1185">Reference proteome</keyword>
<name>A0A372LRZ2_9BACI</name>
<dbReference type="PROSITE" id="PS00105">
    <property type="entry name" value="AA_TRANSFER_CLASS_1"/>
    <property type="match status" value="1"/>
</dbReference>
<dbReference type="AlphaFoldDB" id="A0A372LRZ2"/>
<dbReference type="GO" id="GO:0008483">
    <property type="term" value="F:transaminase activity"/>
    <property type="evidence" value="ECO:0007669"/>
    <property type="project" value="UniProtKB-KW"/>
</dbReference>
<dbReference type="EC" id="2.6.1.-" evidence="6"/>
<dbReference type="CDD" id="cd00609">
    <property type="entry name" value="AAT_like"/>
    <property type="match status" value="1"/>
</dbReference>
<dbReference type="Gene3D" id="3.40.640.10">
    <property type="entry name" value="Type I PLP-dependent aspartate aminotransferase-like (Major domain)"/>
    <property type="match status" value="1"/>
</dbReference>
<dbReference type="PANTHER" id="PTHR46383">
    <property type="entry name" value="ASPARTATE AMINOTRANSFERASE"/>
    <property type="match status" value="1"/>
</dbReference>